<evidence type="ECO:0000313" key="9">
    <source>
        <dbReference type="Proteomes" id="UP000032141"/>
    </source>
</evidence>
<dbReference type="GO" id="GO:0005802">
    <property type="term" value="C:trans-Golgi network"/>
    <property type="evidence" value="ECO:0007669"/>
    <property type="project" value="TreeGrafter"/>
</dbReference>
<reference evidence="8" key="2">
    <citation type="submission" date="2015-06" db="UniProtKB">
        <authorList>
            <consortium name="EnsemblPlants"/>
        </authorList>
    </citation>
    <scope>IDENTIFICATION</scope>
</reference>
<dbReference type="OMA" id="AYRHEFA"/>
<keyword evidence="5" id="KW-0472">Membrane</keyword>
<dbReference type="GO" id="GO:0005768">
    <property type="term" value="C:endosome"/>
    <property type="evidence" value="ECO:0007669"/>
    <property type="project" value="TreeGrafter"/>
</dbReference>
<keyword evidence="1 7" id="KW-0489">Methyltransferase</keyword>
<name>A0A0D2ZS26_BRAOL</name>
<dbReference type="PANTHER" id="PTHR10108">
    <property type="entry name" value="SAM-DEPENDENT METHYLTRANSFERASE"/>
    <property type="match status" value="1"/>
</dbReference>
<dbReference type="GO" id="GO:0008168">
    <property type="term" value="F:methyltransferase activity"/>
    <property type="evidence" value="ECO:0007669"/>
    <property type="project" value="UniProtKB-UniRule"/>
</dbReference>
<reference evidence="8" key="1">
    <citation type="journal article" date="2014" name="Genome Biol.">
        <title>Transcriptome and methylome profiling reveals relics of genome dominance in the mesopolyploid Brassica oleracea.</title>
        <authorList>
            <person name="Parkin I.A."/>
            <person name="Koh C."/>
            <person name="Tang H."/>
            <person name="Robinson S.J."/>
            <person name="Kagale S."/>
            <person name="Clarke W.E."/>
            <person name="Town C.D."/>
            <person name="Nixon J."/>
            <person name="Krishnakumar V."/>
            <person name="Bidwell S.L."/>
            <person name="Denoeud F."/>
            <person name="Belcram H."/>
            <person name="Links M.G."/>
            <person name="Just J."/>
            <person name="Clarke C."/>
            <person name="Bender T."/>
            <person name="Huebert T."/>
            <person name="Mason A.S."/>
            <person name="Pires J.C."/>
            <person name="Barker G."/>
            <person name="Moore J."/>
            <person name="Walley P.G."/>
            <person name="Manoli S."/>
            <person name="Batley J."/>
            <person name="Edwards D."/>
            <person name="Nelson M.N."/>
            <person name="Wang X."/>
            <person name="Paterson A.H."/>
            <person name="King G."/>
            <person name="Bancroft I."/>
            <person name="Chalhoub B."/>
            <person name="Sharpe A.G."/>
        </authorList>
    </citation>
    <scope>NUCLEOTIDE SEQUENCE [LARGE SCALE GENOMIC DNA]</scope>
    <source>
        <strain evidence="8">cv. TO1000</strain>
    </source>
</reference>
<keyword evidence="2 7" id="KW-0808">Transferase</keyword>
<dbReference type="Pfam" id="PF03141">
    <property type="entry name" value="Methyltransf_29"/>
    <property type="match status" value="2"/>
</dbReference>
<evidence type="ECO:0000256" key="3">
    <source>
        <dbReference type="ARBA" id="ARBA00022692"/>
    </source>
</evidence>
<keyword evidence="6 7" id="KW-0325">Glycoprotein</keyword>
<evidence type="ECO:0000256" key="1">
    <source>
        <dbReference type="ARBA" id="ARBA00022603"/>
    </source>
</evidence>
<dbReference type="EC" id="2.1.1.-" evidence="7"/>
<evidence type="ECO:0000256" key="4">
    <source>
        <dbReference type="ARBA" id="ARBA00022989"/>
    </source>
</evidence>
<comment type="subcellular location">
    <subcellularLocation>
        <location evidence="7">Membrane</location>
        <topology evidence="7">Single-pass type II membrane protein</topology>
    </subcellularLocation>
</comment>
<keyword evidence="3" id="KW-0812">Transmembrane</keyword>
<dbReference type="Gramene" id="Bo00898s030.1">
    <property type="protein sequence ID" value="Bo00898s030.1"/>
    <property type="gene ID" value="Bo00898s030"/>
</dbReference>
<evidence type="ECO:0000256" key="6">
    <source>
        <dbReference type="ARBA" id="ARBA00023180"/>
    </source>
</evidence>
<organism evidence="8 9">
    <name type="scientific">Brassica oleracea var. oleracea</name>
    <dbReference type="NCBI Taxonomy" id="109376"/>
    <lineage>
        <taxon>Eukaryota</taxon>
        <taxon>Viridiplantae</taxon>
        <taxon>Streptophyta</taxon>
        <taxon>Embryophyta</taxon>
        <taxon>Tracheophyta</taxon>
        <taxon>Spermatophyta</taxon>
        <taxon>Magnoliopsida</taxon>
        <taxon>eudicotyledons</taxon>
        <taxon>Gunneridae</taxon>
        <taxon>Pentapetalae</taxon>
        <taxon>rosids</taxon>
        <taxon>malvids</taxon>
        <taxon>Brassicales</taxon>
        <taxon>Brassicaceae</taxon>
        <taxon>Brassiceae</taxon>
        <taxon>Brassica</taxon>
    </lineage>
</organism>
<dbReference type="GO" id="GO:0016020">
    <property type="term" value="C:membrane"/>
    <property type="evidence" value="ECO:0007669"/>
    <property type="project" value="UniProtKB-SubCell"/>
</dbReference>
<dbReference type="Proteomes" id="UP000032141">
    <property type="component" value="Unassembled WGS sequence"/>
</dbReference>
<evidence type="ECO:0000256" key="5">
    <source>
        <dbReference type="ARBA" id="ARBA00023136"/>
    </source>
</evidence>
<proteinExistence type="inferred from homology"/>
<accession>A0A0D2ZS26</accession>
<dbReference type="EnsemblPlants" id="Bo00898s030.1">
    <property type="protein sequence ID" value="Bo00898s030.1"/>
    <property type="gene ID" value="Bo00898s030"/>
</dbReference>
<dbReference type="AlphaFoldDB" id="A0A0D2ZS26"/>
<dbReference type="InterPro" id="IPR004159">
    <property type="entry name" value="Put_SAM_MeTrfase"/>
</dbReference>
<protein>
    <recommendedName>
        <fullName evidence="7">Methyltransferase</fullName>
        <ecNumber evidence="7">2.1.1.-</ecNumber>
    </recommendedName>
</protein>
<comment type="similarity">
    <text evidence="7">Belongs to the methyltransferase superfamily.</text>
</comment>
<keyword evidence="7" id="KW-0735">Signal-anchor</keyword>
<dbReference type="HOGENOM" id="CLU_1613138_0_0_1"/>
<dbReference type="GO" id="GO:0032259">
    <property type="term" value="P:methylation"/>
    <property type="evidence" value="ECO:0007669"/>
    <property type="project" value="UniProtKB-KW"/>
</dbReference>
<evidence type="ECO:0000256" key="2">
    <source>
        <dbReference type="ARBA" id="ARBA00022679"/>
    </source>
</evidence>
<dbReference type="PANTHER" id="PTHR10108:SF1152">
    <property type="entry name" value="METHYLTRANSFERASE PMT1-RELATED"/>
    <property type="match status" value="1"/>
</dbReference>
<evidence type="ECO:0000256" key="7">
    <source>
        <dbReference type="RuleBase" id="RU366043"/>
    </source>
</evidence>
<evidence type="ECO:0000313" key="8">
    <source>
        <dbReference type="EnsemblPlants" id="Bo00898s030.1"/>
    </source>
</evidence>
<sequence length="165" mass="18778">MEVAYRHEFAIEYGPSAIEYGRKLGLNGDDDVTKKDDTSSTSFYVEDDANGFTPRSFPMRLKLDLSLMEHYERHCPPPERRFNCLIPPPPGYKVSFISSTLLVLTRRGGSQNMEGNECSCGAAEDLLLEMDRILRPSGFILIRDKQSVVDLVKRYLMALHWEAVD</sequence>
<keyword evidence="9" id="KW-1185">Reference proteome</keyword>
<keyword evidence="4" id="KW-1133">Transmembrane helix</keyword>
<dbReference type="STRING" id="109376.A0A0D2ZS26"/>